<feature type="compositionally biased region" description="Basic residues" evidence="5">
    <location>
        <begin position="295"/>
        <end position="305"/>
    </location>
</feature>
<evidence type="ECO:0000256" key="6">
    <source>
        <dbReference type="SAM" id="Phobius"/>
    </source>
</evidence>
<keyword evidence="3 6" id="KW-1133">Transmembrane helix</keyword>
<keyword evidence="4 6" id="KW-0472">Membrane</keyword>
<dbReference type="GO" id="GO:0016020">
    <property type="term" value="C:membrane"/>
    <property type="evidence" value="ECO:0007669"/>
    <property type="project" value="UniProtKB-SubCell"/>
</dbReference>
<feature type="transmembrane region" description="Helical" evidence="6">
    <location>
        <begin position="74"/>
        <end position="95"/>
    </location>
</feature>
<feature type="transmembrane region" description="Helical" evidence="6">
    <location>
        <begin position="6"/>
        <end position="28"/>
    </location>
</feature>
<evidence type="ECO:0000256" key="5">
    <source>
        <dbReference type="SAM" id="MobiDB-lite"/>
    </source>
</evidence>
<comment type="subcellular location">
    <subcellularLocation>
        <location evidence="1">Membrane</location>
        <topology evidence="1">Multi-pass membrane protein</topology>
    </subcellularLocation>
</comment>
<dbReference type="OMA" id="RIHRWEN"/>
<evidence type="ECO:0000256" key="3">
    <source>
        <dbReference type="ARBA" id="ARBA00022989"/>
    </source>
</evidence>
<sequence>MPTYLLYQYAPSLPAAIAATVCFGLLTICHAIHYCAQRTWFFTPFIIGGIFETTGYTGRIINSTQTPNWTTAPYIMQSLLLLVAPSLFAASIYMILARIIRLTDGDTRSVLPAHWITRVFVVGDVLAFLAQAGGELSPFLSTIRPLLADKSLNHSGGLLAKSNSSTTTKTANWIVITGLAIQIVFFAAFILVSAIFHRRMRSHPTRRARRTRVPWSGFLWVLYLTNALILGRSVFRVVEFAMGRDGVLQRREVWLYVFDGGVMALVMLLLLVWHPSRLRLRGGGRGVVRREWGGKKRRKTRKTRRRMEEGDLRGGWV</sequence>
<organism evidence="7 8">
    <name type="scientific">Aspergillus violaceofuscus (strain CBS 115571)</name>
    <dbReference type="NCBI Taxonomy" id="1450538"/>
    <lineage>
        <taxon>Eukaryota</taxon>
        <taxon>Fungi</taxon>
        <taxon>Dikarya</taxon>
        <taxon>Ascomycota</taxon>
        <taxon>Pezizomycotina</taxon>
        <taxon>Eurotiomycetes</taxon>
        <taxon>Eurotiomycetidae</taxon>
        <taxon>Eurotiales</taxon>
        <taxon>Aspergillaceae</taxon>
        <taxon>Aspergillus</taxon>
    </lineage>
</organism>
<feature type="compositionally biased region" description="Basic and acidic residues" evidence="5">
    <location>
        <begin position="306"/>
        <end position="317"/>
    </location>
</feature>
<keyword evidence="2 6" id="KW-0812">Transmembrane</keyword>
<dbReference type="AlphaFoldDB" id="A0A2V5IBD0"/>
<feature type="transmembrane region" description="Helical" evidence="6">
    <location>
        <begin position="217"/>
        <end position="235"/>
    </location>
</feature>
<feature type="transmembrane region" description="Helical" evidence="6">
    <location>
        <begin position="173"/>
        <end position="196"/>
    </location>
</feature>
<dbReference type="PANTHER" id="PTHR31465">
    <property type="entry name" value="PROTEIN RTA1-RELATED"/>
    <property type="match status" value="1"/>
</dbReference>
<keyword evidence="8" id="KW-1185">Reference proteome</keyword>
<proteinExistence type="predicted"/>
<dbReference type="PANTHER" id="PTHR31465:SF35">
    <property type="entry name" value="RTA1 DOMAIN PROTEIN-RELATED"/>
    <property type="match status" value="1"/>
</dbReference>
<dbReference type="Proteomes" id="UP000249829">
    <property type="component" value="Unassembled WGS sequence"/>
</dbReference>
<evidence type="ECO:0000256" key="1">
    <source>
        <dbReference type="ARBA" id="ARBA00004141"/>
    </source>
</evidence>
<accession>A0A2V5IBD0</accession>
<dbReference type="STRING" id="1450538.A0A2V5IBD0"/>
<evidence type="ECO:0000256" key="4">
    <source>
        <dbReference type="ARBA" id="ARBA00023136"/>
    </source>
</evidence>
<feature type="transmembrane region" description="Helical" evidence="6">
    <location>
        <begin position="255"/>
        <end position="273"/>
    </location>
</feature>
<dbReference type="Pfam" id="PF04479">
    <property type="entry name" value="RTA1"/>
    <property type="match status" value="2"/>
</dbReference>
<name>A0A2V5IBD0_ASPV1</name>
<evidence type="ECO:0000313" key="8">
    <source>
        <dbReference type="Proteomes" id="UP000249829"/>
    </source>
</evidence>
<reference evidence="7 8" key="1">
    <citation type="submission" date="2018-02" db="EMBL/GenBank/DDBJ databases">
        <title>The genomes of Aspergillus section Nigri reveals drivers in fungal speciation.</title>
        <authorList>
            <consortium name="DOE Joint Genome Institute"/>
            <person name="Vesth T.C."/>
            <person name="Nybo J."/>
            <person name="Theobald S."/>
            <person name="Brandl J."/>
            <person name="Frisvad J.C."/>
            <person name="Nielsen K.F."/>
            <person name="Lyhne E.K."/>
            <person name="Kogle M.E."/>
            <person name="Kuo A."/>
            <person name="Riley R."/>
            <person name="Clum A."/>
            <person name="Nolan M."/>
            <person name="Lipzen A."/>
            <person name="Salamov A."/>
            <person name="Henrissat B."/>
            <person name="Wiebenga A."/>
            <person name="De vries R.P."/>
            <person name="Grigoriev I.V."/>
            <person name="Mortensen U.H."/>
            <person name="Andersen M.R."/>
            <person name="Baker S.E."/>
        </authorList>
    </citation>
    <scope>NUCLEOTIDE SEQUENCE [LARGE SCALE GENOMIC DNA]</scope>
    <source>
        <strain evidence="7 8">CBS 115571</strain>
    </source>
</reference>
<feature type="transmembrane region" description="Helical" evidence="6">
    <location>
        <begin position="115"/>
        <end position="134"/>
    </location>
</feature>
<protein>
    <submittedName>
        <fullName evidence="7">RTA1-domain-containing protein</fullName>
    </submittedName>
</protein>
<dbReference type="EMBL" id="KZ825163">
    <property type="protein sequence ID" value="PYI16916.1"/>
    <property type="molecule type" value="Genomic_DNA"/>
</dbReference>
<dbReference type="InterPro" id="IPR007568">
    <property type="entry name" value="RTA1"/>
</dbReference>
<gene>
    <name evidence="7" type="ORF">BO99DRAFT_424405</name>
</gene>
<feature type="region of interest" description="Disordered" evidence="5">
    <location>
        <begin position="292"/>
        <end position="317"/>
    </location>
</feature>
<feature type="transmembrane region" description="Helical" evidence="6">
    <location>
        <begin position="40"/>
        <end position="62"/>
    </location>
</feature>
<evidence type="ECO:0000313" key="7">
    <source>
        <dbReference type="EMBL" id="PYI16916.1"/>
    </source>
</evidence>
<evidence type="ECO:0000256" key="2">
    <source>
        <dbReference type="ARBA" id="ARBA00022692"/>
    </source>
</evidence>